<dbReference type="STRING" id="210007.SMU_1014"/>
<evidence type="ECO:0000313" key="2">
    <source>
        <dbReference type="Proteomes" id="UP000002512"/>
    </source>
</evidence>
<dbReference type="Proteomes" id="UP000002512">
    <property type="component" value="Chromosome"/>
</dbReference>
<dbReference type="EMBL" id="AE014133">
    <property type="protein sequence ID" value="AAN58715.1"/>
    <property type="molecule type" value="Genomic_DNA"/>
</dbReference>
<dbReference type="PATRIC" id="fig|210007.7.peg.907"/>
<protein>
    <submittedName>
        <fullName evidence="1">Uncharacterized protein</fullName>
    </submittedName>
</protein>
<dbReference type="KEGG" id="smu:SMU_1014"/>
<reference evidence="1 2" key="1">
    <citation type="journal article" date="2002" name="Proc. Natl. Acad. Sci. U.S.A.">
        <title>Genome sequence of Streptococcus mutans UA159, a cariogenic dental pathogen.</title>
        <authorList>
            <person name="Ajdic D."/>
            <person name="McShan W.M."/>
            <person name="McLaughlin R.E."/>
            <person name="Savic G."/>
            <person name="Chang J."/>
            <person name="Carson M.B."/>
            <person name="Primeaux C."/>
            <person name="Tian R."/>
            <person name="Kenton S."/>
            <person name="Jia H."/>
            <person name="Lin S."/>
            <person name="Qian Y."/>
            <person name="Li S."/>
            <person name="Zhu H."/>
            <person name="Najar F."/>
            <person name="Lai H."/>
            <person name="White J."/>
            <person name="Roe B.A."/>
            <person name="Ferretti J.J."/>
        </authorList>
    </citation>
    <scope>NUCLEOTIDE SEQUENCE [LARGE SCALE GENOMIC DNA]</scope>
    <source>
        <strain evidence="2">ATCC 700610 / UA159</strain>
    </source>
</reference>
<evidence type="ECO:0000313" key="1">
    <source>
        <dbReference type="EMBL" id="AAN58715.1"/>
    </source>
</evidence>
<name>Q8DUC6_STRMU</name>
<organism evidence="1 2">
    <name type="scientific">Streptococcus mutans serotype c (strain ATCC 700610 / UA159)</name>
    <dbReference type="NCBI Taxonomy" id="210007"/>
    <lineage>
        <taxon>Bacteria</taxon>
        <taxon>Bacillati</taxon>
        <taxon>Bacillota</taxon>
        <taxon>Bacilli</taxon>
        <taxon>Lactobacillales</taxon>
        <taxon>Streptococcaceae</taxon>
        <taxon>Streptococcus</taxon>
    </lineage>
</organism>
<sequence>MTFYLLLLYYKIRKGKSMGIFTRFFNKLQDPIEKNNDSKKEKAANSFQSEWEPISAFIPADEVDYQTVSLIATAIAAEDHPNRQFVVKKILQRNPESLRVSLIAASIAAGESTDCQLTVKRIYKKK</sequence>
<gene>
    <name evidence="1" type="ordered locus">SMU_1014</name>
</gene>
<dbReference type="AlphaFoldDB" id="Q8DUC6"/>
<dbReference type="OrthoDB" id="2222210at2"/>
<dbReference type="HOGENOM" id="CLU_151819_1_0_9"/>
<accession>Q8DUC6</accession>
<proteinExistence type="predicted"/>
<keyword evidence="2" id="KW-1185">Reference proteome</keyword>